<dbReference type="GO" id="GO:0006412">
    <property type="term" value="P:translation"/>
    <property type="evidence" value="ECO:0007669"/>
    <property type="project" value="InterPro"/>
</dbReference>
<keyword evidence="2 4" id="KW-0689">Ribosomal protein</keyword>
<dbReference type="AlphaFoldDB" id="A0A1Y2F1F8"/>
<evidence type="ECO:0000313" key="6">
    <source>
        <dbReference type="Proteomes" id="UP000193685"/>
    </source>
</evidence>
<dbReference type="EMBL" id="MCFI01000019">
    <property type="protein sequence ID" value="ORY77673.1"/>
    <property type="molecule type" value="Genomic_DNA"/>
</dbReference>
<dbReference type="Proteomes" id="UP000193685">
    <property type="component" value="Unassembled WGS sequence"/>
</dbReference>
<reference evidence="5 6" key="1">
    <citation type="submission" date="2016-07" db="EMBL/GenBank/DDBJ databases">
        <title>Pervasive Adenine N6-methylation of Active Genes in Fungi.</title>
        <authorList>
            <consortium name="DOE Joint Genome Institute"/>
            <person name="Mondo S.J."/>
            <person name="Dannebaum R.O."/>
            <person name="Kuo R.C."/>
            <person name="Labutti K."/>
            <person name="Haridas S."/>
            <person name="Kuo A."/>
            <person name="Salamov A."/>
            <person name="Ahrendt S.R."/>
            <person name="Lipzen A."/>
            <person name="Sullivan W."/>
            <person name="Andreopoulos W.B."/>
            <person name="Clum A."/>
            <person name="Lindquist E."/>
            <person name="Daum C."/>
            <person name="Ramamoorthy G.K."/>
            <person name="Gryganskyi A."/>
            <person name="Culley D."/>
            <person name="Magnuson J.K."/>
            <person name="James T.Y."/>
            <person name="O'Malley M.A."/>
            <person name="Stajich J.E."/>
            <person name="Spatafora J.W."/>
            <person name="Visel A."/>
            <person name="Grigoriev I.V."/>
        </authorList>
    </citation>
    <scope>NUCLEOTIDE SEQUENCE [LARGE SCALE GENOMIC DNA]</scope>
    <source>
        <strain evidence="5 6">12-1054</strain>
    </source>
</reference>
<dbReference type="Gene3D" id="3.40.50.10490">
    <property type="entry name" value="Glucose-6-phosphate isomerase like protein, domain 1"/>
    <property type="match status" value="1"/>
</dbReference>
<dbReference type="PROSITE" id="PS00962">
    <property type="entry name" value="RIBOSOMAL_S2_1"/>
    <property type="match status" value="1"/>
</dbReference>
<dbReference type="OMA" id="VALHECA"/>
<dbReference type="CDD" id="cd01425">
    <property type="entry name" value="RPS2"/>
    <property type="match status" value="1"/>
</dbReference>
<keyword evidence="6" id="KW-1185">Reference proteome</keyword>
<evidence type="ECO:0000256" key="2">
    <source>
        <dbReference type="ARBA" id="ARBA00022980"/>
    </source>
</evidence>
<gene>
    <name evidence="5" type="ORF">BCR37DRAFT_403478</name>
</gene>
<evidence type="ECO:0000256" key="4">
    <source>
        <dbReference type="RuleBase" id="RU003631"/>
    </source>
</evidence>
<proteinExistence type="inferred from homology"/>
<dbReference type="PANTHER" id="PTHR12534:SF0">
    <property type="entry name" value="SMALL RIBOSOMAL SUBUNIT PROTEIN US2M"/>
    <property type="match status" value="1"/>
</dbReference>
<dbReference type="InterPro" id="IPR005706">
    <property type="entry name" value="Ribosomal_uS2_bac/mit/plastid"/>
</dbReference>
<comment type="similarity">
    <text evidence="1 4">Belongs to the universal ribosomal protein uS2 family.</text>
</comment>
<dbReference type="GO" id="GO:0003735">
    <property type="term" value="F:structural constituent of ribosome"/>
    <property type="evidence" value="ECO:0007669"/>
    <property type="project" value="InterPro"/>
</dbReference>
<accession>A0A1Y2F1F8</accession>
<dbReference type="OrthoDB" id="2320368at2759"/>
<evidence type="ECO:0000256" key="1">
    <source>
        <dbReference type="ARBA" id="ARBA00006242"/>
    </source>
</evidence>
<dbReference type="PANTHER" id="PTHR12534">
    <property type="entry name" value="30S RIBOSOMAL PROTEIN S2 PROKARYOTIC AND ORGANELLAR"/>
    <property type="match status" value="1"/>
</dbReference>
<protein>
    <submittedName>
        <fullName evidence="5">Ribosomal protein S2, flavodoxin-like domain-containing protein</fullName>
    </submittedName>
</protein>
<dbReference type="InterPro" id="IPR023591">
    <property type="entry name" value="Ribosomal_uS2_flav_dom_sf"/>
</dbReference>
<dbReference type="RefSeq" id="XP_040723058.1">
    <property type="nucleotide sequence ID" value="XM_040872007.1"/>
</dbReference>
<dbReference type="HAMAP" id="MF_00291_B">
    <property type="entry name" value="Ribosomal_uS2_B"/>
    <property type="match status" value="1"/>
</dbReference>
<dbReference type="InterPro" id="IPR018130">
    <property type="entry name" value="Ribosomal_uS2_CS"/>
</dbReference>
<dbReference type="PRINTS" id="PR00395">
    <property type="entry name" value="RIBOSOMALS2"/>
</dbReference>
<organism evidence="5 6">
    <name type="scientific">Protomyces lactucae-debilis</name>
    <dbReference type="NCBI Taxonomy" id="2754530"/>
    <lineage>
        <taxon>Eukaryota</taxon>
        <taxon>Fungi</taxon>
        <taxon>Dikarya</taxon>
        <taxon>Ascomycota</taxon>
        <taxon>Taphrinomycotina</taxon>
        <taxon>Taphrinomycetes</taxon>
        <taxon>Taphrinales</taxon>
        <taxon>Protomycetaceae</taxon>
        <taxon>Protomyces</taxon>
    </lineage>
</organism>
<dbReference type="Pfam" id="PF00318">
    <property type="entry name" value="Ribosomal_S2"/>
    <property type="match status" value="1"/>
</dbReference>
<dbReference type="PROSITE" id="PS00963">
    <property type="entry name" value="RIBOSOMAL_S2_2"/>
    <property type="match status" value="1"/>
</dbReference>
<dbReference type="GO" id="GO:0005763">
    <property type="term" value="C:mitochondrial small ribosomal subunit"/>
    <property type="evidence" value="ECO:0007669"/>
    <property type="project" value="TreeGrafter"/>
</dbReference>
<evidence type="ECO:0000256" key="3">
    <source>
        <dbReference type="ARBA" id="ARBA00023274"/>
    </source>
</evidence>
<dbReference type="SUPFAM" id="SSF52313">
    <property type="entry name" value="Ribosomal protein S2"/>
    <property type="match status" value="1"/>
</dbReference>
<dbReference type="InterPro" id="IPR001865">
    <property type="entry name" value="Ribosomal_uS2"/>
</dbReference>
<dbReference type="GeneID" id="63788606"/>
<comment type="caution">
    <text evidence="5">The sequence shown here is derived from an EMBL/GenBank/DDBJ whole genome shotgun (WGS) entry which is preliminary data.</text>
</comment>
<evidence type="ECO:0000313" key="5">
    <source>
        <dbReference type="EMBL" id="ORY77673.1"/>
    </source>
</evidence>
<dbReference type="STRING" id="56484.A0A1Y2F1F8"/>
<dbReference type="NCBIfam" id="TIGR01011">
    <property type="entry name" value="rpsB_bact"/>
    <property type="match status" value="1"/>
</dbReference>
<name>A0A1Y2F1F8_PROLT</name>
<sequence length="247" mass="26934">MRRARMNKLYAGFGSEVSSAYSPRQQDVTIPSLLAAQAHMGHSTSLWNPLTQPFIFGVREGIHIFNLDLTLSHLRRAAAVVRGVAQADGNILFVGTRPGQKRSVIQAAERAQAYHIFSRWIPGTITNGKQVVGHGVVKGTVTRHVKNKFPGKNPDLAPDAVVPDLVVVLNPLENRVLLKECAKGRVPTVGIIDSDCDPRWVTYSIPANDDSLRCTSLIAGVLSRAAADGRQQMNMPDWVQEEAQIAA</sequence>
<keyword evidence="3 4" id="KW-0687">Ribonucleoprotein</keyword>